<dbReference type="PANTHER" id="PTHR30055">
    <property type="entry name" value="HTH-TYPE TRANSCRIPTIONAL REGULATOR RUTR"/>
    <property type="match status" value="1"/>
</dbReference>
<dbReference type="FunFam" id="1.10.10.60:FF:000141">
    <property type="entry name" value="TetR family transcriptional regulator"/>
    <property type="match status" value="1"/>
</dbReference>
<dbReference type="Gene3D" id="1.10.357.10">
    <property type="entry name" value="Tetracycline Repressor, domain 2"/>
    <property type="match status" value="1"/>
</dbReference>
<dbReference type="OrthoDB" id="3767959at2"/>
<evidence type="ECO:0000313" key="6">
    <source>
        <dbReference type="EMBL" id="RRO20530.1"/>
    </source>
</evidence>
<dbReference type="PRINTS" id="PR00455">
    <property type="entry name" value="HTHTETR"/>
</dbReference>
<dbReference type="InterPro" id="IPR023772">
    <property type="entry name" value="DNA-bd_HTH_TetR-type_CS"/>
</dbReference>
<feature type="DNA-binding region" description="H-T-H motif" evidence="4">
    <location>
        <begin position="35"/>
        <end position="54"/>
    </location>
</feature>
<dbReference type="Proteomes" id="UP000274515">
    <property type="component" value="Unassembled WGS sequence"/>
</dbReference>
<gene>
    <name evidence="6" type="ORF">EIL87_01155</name>
</gene>
<dbReference type="GO" id="GO:0045892">
    <property type="term" value="P:negative regulation of DNA-templated transcription"/>
    <property type="evidence" value="ECO:0007669"/>
    <property type="project" value="UniProtKB-ARBA"/>
</dbReference>
<comment type="caution">
    <text evidence="6">The sequence shown here is derived from an EMBL/GenBank/DDBJ whole genome shotgun (WGS) entry which is preliminary data.</text>
</comment>
<dbReference type="Pfam" id="PF00440">
    <property type="entry name" value="TetR_N"/>
    <property type="match status" value="1"/>
</dbReference>
<name>A0A426K553_9PSEU</name>
<keyword evidence="1" id="KW-0805">Transcription regulation</keyword>
<evidence type="ECO:0000256" key="3">
    <source>
        <dbReference type="ARBA" id="ARBA00023163"/>
    </source>
</evidence>
<evidence type="ECO:0000259" key="5">
    <source>
        <dbReference type="PROSITE" id="PS50977"/>
    </source>
</evidence>
<dbReference type="GO" id="GO:0003700">
    <property type="term" value="F:DNA-binding transcription factor activity"/>
    <property type="evidence" value="ECO:0007669"/>
    <property type="project" value="TreeGrafter"/>
</dbReference>
<feature type="domain" description="HTH tetR-type" evidence="5">
    <location>
        <begin position="12"/>
        <end position="72"/>
    </location>
</feature>
<dbReference type="PANTHER" id="PTHR30055:SF158">
    <property type="entry name" value="POSSIBLE TRANSCRIPTIONAL REGULATORY PROTEIN (PROBABLY TETR-FAMILY)"/>
    <property type="match status" value="1"/>
</dbReference>
<dbReference type="InterPro" id="IPR050109">
    <property type="entry name" value="HTH-type_TetR-like_transc_reg"/>
</dbReference>
<dbReference type="InterPro" id="IPR001647">
    <property type="entry name" value="HTH_TetR"/>
</dbReference>
<evidence type="ECO:0000256" key="4">
    <source>
        <dbReference type="PROSITE-ProRule" id="PRU00335"/>
    </source>
</evidence>
<evidence type="ECO:0000256" key="1">
    <source>
        <dbReference type="ARBA" id="ARBA00023015"/>
    </source>
</evidence>
<dbReference type="GO" id="GO:0000976">
    <property type="term" value="F:transcription cis-regulatory region binding"/>
    <property type="evidence" value="ECO:0007669"/>
    <property type="project" value="TreeGrafter"/>
</dbReference>
<proteinExistence type="predicted"/>
<dbReference type="AlphaFoldDB" id="A0A426K553"/>
<sequence length="210" mass="22900">MAKAGTKGVARAHRERQILDIAGRAFAEHGYAGTSLAGIAADAGISKPLIYNYFGSKEGLYSACLTHAGETVAGVIERTDQLGYVGPEQAVLSLDRIFTTLHGQTWMWRLLHDPTRPATPEIADTHVHYQQRMHTVGAQGVADMLRKADNHDPLDASALTAAWVNVFDALVTWWTEHPGETPQAMTERAARLFTVVFGPLDLDALPLTTR</sequence>
<protein>
    <submittedName>
        <fullName evidence="6">TetR/AcrR family transcriptional regulator</fullName>
    </submittedName>
</protein>
<keyword evidence="2 4" id="KW-0238">DNA-binding</keyword>
<dbReference type="EMBL" id="RSAA01000001">
    <property type="protein sequence ID" value="RRO20530.1"/>
    <property type="molecule type" value="Genomic_DNA"/>
</dbReference>
<reference evidence="6 7" key="1">
    <citation type="submission" date="2018-11" db="EMBL/GenBank/DDBJ databases">
        <title>Saccharopolyspora rhizosphaerae sp. nov., an actinomycete isolated from rhizosphere soil in Thailand.</title>
        <authorList>
            <person name="Intra B."/>
            <person name="Euanorasetr J."/>
            <person name="Take A."/>
            <person name="Inahashi Y."/>
            <person name="Mori M."/>
            <person name="Panbangred W."/>
            <person name="Matsumoto A."/>
        </authorList>
    </citation>
    <scope>NUCLEOTIDE SEQUENCE [LARGE SCALE GENOMIC DNA]</scope>
    <source>
        <strain evidence="6 7">H219</strain>
    </source>
</reference>
<dbReference type="SUPFAM" id="SSF46689">
    <property type="entry name" value="Homeodomain-like"/>
    <property type="match status" value="1"/>
</dbReference>
<keyword evidence="7" id="KW-1185">Reference proteome</keyword>
<dbReference type="RefSeq" id="WP_125088234.1">
    <property type="nucleotide sequence ID" value="NZ_RSAA01000001.1"/>
</dbReference>
<keyword evidence="3" id="KW-0804">Transcription</keyword>
<dbReference type="PROSITE" id="PS01081">
    <property type="entry name" value="HTH_TETR_1"/>
    <property type="match status" value="1"/>
</dbReference>
<accession>A0A426K553</accession>
<evidence type="ECO:0000256" key="2">
    <source>
        <dbReference type="ARBA" id="ARBA00023125"/>
    </source>
</evidence>
<dbReference type="InterPro" id="IPR009057">
    <property type="entry name" value="Homeodomain-like_sf"/>
</dbReference>
<dbReference type="PROSITE" id="PS50977">
    <property type="entry name" value="HTH_TETR_2"/>
    <property type="match status" value="1"/>
</dbReference>
<organism evidence="6 7">
    <name type="scientific">Saccharopolyspora rhizosphaerae</name>
    <dbReference type="NCBI Taxonomy" id="2492662"/>
    <lineage>
        <taxon>Bacteria</taxon>
        <taxon>Bacillati</taxon>
        <taxon>Actinomycetota</taxon>
        <taxon>Actinomycetes</taxon>
        <taxon>Pseudonocardiales</taxon>
        <taxon>Pseudonocardiaceae</taxon>
        <taxon>Saccharopolyspora</taxon>
    </lineage>
</organism>
<evidence type="ECO:0000313" key="7">
    <source>
        <dbReference type="Proteomes" id="UP000274515"/>
    </source>
</evidence>